<reference evidence="1" key="1">
    <citation type="journal article" date="2012" name="PLoS ONE">
        <title>Gene sets for utilization of primary and secondary nutrition supplies in the distal gut of endangered iberian lynx.</title>
        <authorList>
            <person name="Alcaide M."/>
            <person name="Messina E."/>
            <person name="Richter M."/>
            <person name="Bargiela R."/>
            <person name="Peplies J."/>
            <person name="Huws S.A."/>
            <person name="Newbold C.J."/>
            <person name="Golyshin P.N."/>
            <person name="Simon M.A."/>
            <person name="Lopez G."/>
            <person name="Yakimov M.M."/>
            <person name="Ferrer M."/>
        </authorList>
    </citation>
    <scope>NUCLEOTIDE SEQUENCE</scope>
</reference>
<sequence length="35" mass="4298">MRIIKQPKVNLKDLKRKLIKNTFLKKLQRNFSLML</sequence>
<protein>
    <submittedName>
        <fullName evidence="1">Uncharacterized protein</fullName>
    </submittedName>
</protein>
<dbReference type="AlphaFoldDB" id="J9F822"/>
<organism evidence="1">
    <name type="scientific">gut metagenome</name>
    <dbReference type="NCBI Taxonomy" id="749906"/>
    <lineage>
        <taxon>unclassified sequences</taxon>
        <taxon>metagenomes</taxon>
        <taxon>organismal metagenomes</taxon>
    </lineage>
</organism>
<dbReference type="EMBL" id="AMCI01008749">
    <property type="protein sequence ID" value="EJW90583.1"/>
    <property type="molecule type" value="Genomic_DNA"/>
</dbReference>
<evidence type="ECO:0000313" key="1">
    <source>
        <dbReference type="EMBL" id="EJW90583.1"/>
    </source>
</evidence>
<proteinExistence type="predicted"/>
<comment type="caution">
    <text evidence="1">The sequence shown here is derived from an EMBL/GenBank/DDBJ whole genome shotgun (WGS) entry which is preliminary data.</text>
</comment>
<name>J9F822_9ZZZZ</name>
<gene>
    <name evidence="1" type="ORF">EVA_21310</name>
</gene>
<accession>J9F822</accession>